<feature type="compositionally biased region" description="Pro residues" evidence="1">
    <location>
        <begin position="138"/>
        <end position="148"/>
    </location>
</feature>
<dbReference type="EMBL" id="KV426722">
    <property type="protein sequence ID" value="KZV78921.1"/>
    <property type="molecule type" value="Genomic_DNA"/>
</dbReference>
<proteinExistence type="predicted"/>
<accession>A0A166N9Y2</accession>
<name>A0A166N9Y2_EXIGL</name>
<evidence type="ECO:0008006" key="4">
    <source>
        <dbReference type="Google" id="ProtNLM"/>
    </source>
</evidence>
<dbReference type="OrthoDB" id="1734229at2759"/>
<feature type="region of interest" description="Disordered" evidence="1">
    <location>
        <begin position="114"/>
        <end position="148"/>
    </location>
</feature>
<protein>
    <recommendedName>
        <fullName evidence="4">J domain-containing protein</fullName>
    </recommendedName>
</protein>
<dbReference type="InParanoid" id="A0A166N9Y2"/>
<dbReference type="STRING" id="1314781.A0A166N9Y2"/>
<dbReference type="AlphaFoldDB" id="A0A166N9Y2"/>
<dbReference type="Proteomes" id="UP000077266">
    <property type="component" value="Unassembled WGS sequence"/>
</dbReference>
<evidence type="ECO:0000256" key="1">
    <source>
        <dbReference type="SAM" id="MobiDB-lite"/>
    </source>
</evidence>
<evidence type="ECO:0000313" key="2">
    <source>
        <dbReference type="EMBL" id="KZV78921.1"/>
    </source>
</evidence>
<reference evidence="2 3" key="1">
    <citation type="journal article" date="2016" name="Mol. Biol. Evol.">
        <title>Comparative Genomics of Early-Diverging Mushroom-Forming Fungi Provides Insights into the Origins of Lignocellulose Decay Capabilities.</title>
        <authorList>
            <person name="Nagy L.G."/>
            <person name="Riley R."/>
            <person name="Tritt A."/>
            <person name="Adam C."/>
            <person name="Daum C."/>
            <person name="Floudas D."/>
            <person name="Sun H."/>
            <person name="Yadav J.S."/>
            <person name="Pangilinan J."/>
            <person name="Larsson K.H."/>
            <person name="Matsuura K."/>
            <person name="Barry K."/>
            <person name="Labutti K."/>
            <person name="Kuo R."/>
            <person name="Ohm R.A."/>
            <person name="Bhattacharya S.S."/>
            <person name="Shirouzu T."/>
            <person name="Yoshinaga Y."/>
            <person name="Martin F.M."/>
            <person name="Grigoriev I.V."/>
            <person name="Hibbett D.S."/>
        </authorList>
    </citation>
    <scope>NUCLEOTIDE SEQUENCE [LARGE SCALE GENOMIC DNA]</scope>
    <source>
        <strain evidence="2 3">HHB12029</strain>
    </source>
</reference>
<keyword evidence="3" id="KW-1185">Reference proteome</keyword>
<evidence type="ECO:0000313" key="3">
    <source>
        <dbReference type="Proteomes" id="UP000077266"/>
    </source>
</evidence>
<gene>
    <name evidence="2" type="ORF">EXIGLDRAFT_847029</name>
</gene>
<sequence>MVHYSYDEGGVMSSYRCLVSRTDVSAPIDPEHVRLPGCQCQPCIQHREDIGKSNKRTILHPQVGAKAVGWAVFAYFAYRVATTKSETTMYDPYDILGVKRGTTEQEIKQRMSLMPMARSSQQTAREARRPLKSFSRAPLPPSRPSYAL</sequence>
<organism evidence="2 3">
    <name type="scientific">Exidia glandulosa HHB12029</name>
    <dbReference type="NCBI Taxonomy" id="1314781"/>
    <lineage>
        <taxon>Eukaryota</taxon>
        <taxon>Fungi</taxon>
        <taxon>Dikarya</taxon>
        <taxon>Basidiomycota</taxon>
        <taxon>Agaricomycotina</taxon>
        <taxon>Agaricomycetes</taxon>
        <taxon>Auriculariales</taxon>
        <taxon>Exidiaceae</taxon>
        <taxon>Exidia</taxon>
    </lineage>
</organism>